<dbReference type="SMART" id="SM00267">
    <property type="entry name" value="GGDEF"/>
    <property type="match status" value="1"/>
</dbReference>
<dbReference type="InterPro" id="IPR035965">
    <property type="entry name" value="PAS-like_dom_sf"/>
</dbReference>
<protein>
    <submittedName>
        <fullName evidence="3">Response regulator receiver modulated diguanylate cyclase/phosphodiesterase with PAS/PAC sensor(S)</fullName>
    </submittedName>
</protein>
<dbReference type="InterPro" id="IPR052163">
    <property type="entry name" value="DGC-Regulatory_Protein"/>
</dbReference>
<dbReference type="NCBIfam" id="TIGR00254">
    <property type="entry name" value="GGDEF"/>
    <property type="match status" value="1"/>
</dbReference>
<evidence type="ECO:0000313" key="3">
    <source>
        <dbReference type="EMBL" id="KJU84492.1"/>
    </source>
</evidence>
<gene>
    <name evidence="3" type="ORF">MBAV_003319</name>
</gene>
<organism evidence="3 4">
    <name type="scientific">Candidatus Magnetobacterium bavaricum</name>
    <dbReference type="NCBI Taxonomy" id="29290"/>
    <lineage>
        <taxon>Bacteria</taxon>
        <taxon>Pseudomonadati</taxon>
        <taxon>Nitrospirota</taxon>
        <taxon>Thermodesulfovibrionia</taxon>
        <taxon>Thermodesulfovibrionales</taxon>
        <taxon>Candidatus Magnetobacteriaceae</taxon>
        <taxon>Candidatus Magnetobacterium</taxon>
    </lineage>
</organism>
<dbReference type="InterPro" id="IPR043128">
    <property type="entry name" value="Rev_trsase/Diguanyl_cyclase"/>
</dbReference>
<dbReference type="NCBIfam" id="TIGR00229">
    <property type="entry name" value="sensory_box"/>
    <property type="match status" value="1"/>
</dbReference>
<evidence type="ECO:0000313" key="4">
    <source>
        <dbReference type="Proteomes" id="UP000033423"/>
    </source>
</evidence>
<dbReference type="CDD" id="cd00130">
    <property type="entry name" value="PAS"/>
    <property type="match status" value="1"/>
</dbReference>
<dbReference type="SMART" id="SM00086">
    <property type="entry name" value="PAC"/>
    <property type="match status" value="1"/>
</dbReference>
<comment type="caution">
    <text evidence="3">The sequence shown here is derived from an EMBL/GenBank/DDBJ whole genome shotgun (WGS) entry which is preliminary data.</text>
</comment>
<reference evidence="3 4" key="1">
    <citation type="submission" date="2015-02" db="EMBL/GenBank/DDBJ databases">
        <title>Single-cell genomics of uncultivated deep-branching MTB reveals a conserved set of magnetosome genes.</title>
        <authorList>
            <person name="Kolinko S."/>
            <person name="Richter M."/>
            <person name="Glockner F.O."/>
            <person name="Brachmann A."/>
            <person name="Schuler D."/>
        </authorList>
    </citation>
    <scope>NUCLEOTIDE SEQUENCE [LARGE SCALE GENOMIC DNA]</scope>
    <source>
        <strain evidence="3">TM-1</strain>
    </source>
</reference>
<dbReference type="SUPFAM" id="SSF55073">
    <property type="entry name" value="Nucleotide cyclase"/>
    <property type="match status" value="1"/>
</dbReference>
<evidence type="ECO:0000259" key="2">
    <source>
        <dbReference type="PROSITE" id="PS50887"/>
    </source>
</evidence>
<dbReference type="Gene3D" id="3.30.70.270">
    <property type="match status" value="1"/>
</dbReference>
<dbReference type="InterPro" id="IPR000700">
    <property type="entry name" value="PAS-assoc_C"/>
</dbReference>
<dbReference type="PROSITE" id="PS50113">
    <property type="entry name" value="PAC"/>
    <property type="match status" value="1"/>
</dbReference>
<proteinExistence type="predicted"/>
<dbReference type="PANTHER" id="PTHR46663:SF3">
    <property type="entry name" value="SLL0267 PROTEIN"/>
    <property type="match status" value="1"/>
</dbReference>
<sequence>MRDEDKTKEQLIGELCVLRARLSAMQLEAVECNEMEAHLVEIEGRFRIMADSAPVFIWMSDAVTGRNYFNKVWLDYTGKGLDEEANDGWLKGVHPDDYHRCRDICSASHQRREQFRLEYRLRRKDGVYRWILDTGNPRFTSDNKFIGFIGSCVGITEKKEAEERLKYIAHFDILTGLPNRTLFFDRLEQAIVQAKRYSYLVALLYVDLNRFKHVNDKYGHQIGDLVLKESATRLGSCVRDADTVARIGGDEFNVILSRVGEKNDVQHIAEKIIAAMNRPFCFDGIECSIGASIGISLYPHDACDTDMLIKKADSVMYQVKALGRSDFMFCS</sequence>
<dbReference type="InterPro" id="IPR000014">
    <property type="entry name" value="PAS"/>
</dbReference>
<dbReference type="FunFam" id="3.30.450.20:FF:000099">
    <property type="entry name" value="Sensory box sensor histidine kinase"/>
    <property type="match status" value="1"/>
</dbReference>
<keyword evidence="4" id="KW-1185">Reference proteome</keyword>
<dbReference type="AlphaFoldDB" id="A0A0F3GRU4"/>
<dbReference type="CDD" id="cd01949">
    <property type="entry name" value="GGDEF"/>
    <property type="match status" value="1"/>
</dbReference>
<name>A0A0F3GRU4_9BACT</name>
<feature type="domain" description="PAC" evidence="1">
    <location>
        <begin position="115"/>
        <end position="167"/>
    </location>
</feature>
<dbReference type="EMBL" id="LACI01001428">
    <property type="protein sequence ID" value="KJU84492.1"/>
    <property type="molecule type" value="Genomic_DNA"/>
</dbReference>
<dbReference type="SUPFAM" id="SSF55785">
    <property type="entry name" value="PYP-like sensor domain (PAS domain)"/>
    <property type="match status" value="1"/>
</dbReference>
<evidence type="ECO:0000259" key="1">
    <source>
        <dbReference type="PROSITE" id="PS50113"/>
    </source>
</evidence>
<dbReference type="PROSITE" id="PS50887">
    <property type="entry name" value="GGDEF"/>
    <property type="match status" value="1"/>
</dbReference>
<dbReference type="Proteomes" id="UP000033423">
    <property type="component" value="Unassembled WGS sequence"/>
</dbReference>
<feature type="domain" description="GGDEF" evidence="2">
    <location>
        <begin position="199"/>
        <end position="331"/>
    </location>
</feature>
<accession>A0A0F3GRU4</accession>
<dbReference type="InterPro" id="IPR013655">
    <property type="entry name" value="PAS_fold_3"/>
</dbReference>
<dbReference type="InterPro" id="IPR029787">
    <property type="entry name" value="Nucleotide_cyclase"/>
</dbReference>
<dbReference type="Pfam" id="PF08447">
    <property type="entry name" value="PAS_3"/>
    <property type="match status" value="1"/>
</dbReference>
<dbReference type="Pfam" id="PF00990">
    <property type="entry name" value="GGDEF"/>
    <property type="match status" value="1"/>
</dbReference>
<dbReference type="Gene3D" id="3.30.450.20">
    <property type="entry name" value="PAS domain"/>
    <property type="match status" value="1"/>
</dbReference>
<dbReference type="InterPro" id="IPR000160">
    <property type="entry name" value="GGDEF_dom"/>
</dbReference>
<dbReference type="PANTHER" id="PTHR46663">
    <property type="entry name" value="DIGUANYLATE CYCLASE DGCT-RELATED"/>
    <property type="match status" value="1"/>
</dbReference>
<dbReference type="InterPro" id="IPR001610">
    <property type="entry name" value="PAC"/>
</dbReference>